<feature type="region of interest" description="Disordered" evidence="1">
    <location>
        <begin position="120"/>
        <end position="140"/>
    </location>
</feature>
<protein>
    <submittedName>
        <fullName evidence="2">Uncharacterized protein</fullName>
    </submittedName>
</protein>
<sequence>MLLLPLISCRPSYRKAAVRRRPKCSGDELEQLKASPPPTKHTLHTNSNALKVSPGPEFFLQRSRIGAYKCGGGRWREKDGGEEGTVTDGPRHRHFRHLSPLGDTGDVIIFSPRTITTGGMVRGAGVTGPQGHSRYGRVGEAPESRRVWEYIGEITRSKTHDGM</sequence>
<organism evidence="2 3">
    <name type="scientific">Portunus trituberculatus</name>
    <name type="common">Swimming crab</name>
    <name type="synonym">Neptunus trituberculatus</name>
    <dbReference type="NCBI Taxonomy" id="210409"/>
    <lineage>
        <taxon>Eukaryota</taxon>
        <taxon>Metazoa</taxon>
        <taxon>Ecdysozoa</taxon>
        <taxon>Arthropoda</taxon>
        <taxon>Crustacea</taxon>
        <taxon>Multicrustacea</taxon>
        <taxon>Malacostraca</taxon>
        <taxon>Eumalacostraca</taxon>
        <taxon>Eucarida</taxon>
        <taxon>Decapoda</taxon>
        <taxon>Pleocyemata</taxon>
        <taxon>Brachyura</taxon>
        <taxon>Eubrachyura</taxon>
        <taxon>Portunoidea</taxon>
        <taxon>Portunidae</taxon>
        <taxon>Portuninae</taxon>
        <taxon>Portunus</taxon>
    </lineage>
</organism>
<accession>A0A5B7GVN2</accession>
<proteinExistence type="predicted"/>
<gene>
    <name evidence="2" type="ORF">E2C01_055336</name>
</gene>
<dbReference type="EMBL" id="VSRR010018354">
    <property type="protein sequence ID" value="MPC61267.1"/>
    <property type="molecule type" value="Genomic_DNA"/>
</dbReference>
<evidence type="ECO:0000256" key="1">
    <source>
        <dbReference type="SAM" id="MobiDB-lite"/>
    </source>
</evidence>
<dbReference type="Proteomes" id="UP000324222">
    <property type="component" value="Unassembled WGS sequence"/>
</dbReference>
<evidence type="ECO:0000313" key="3">
    <source>
        <dbReference type="Proteomes" id="UP000324222"/>
    </source>
</evidence>
<feature type="region of interest" description="Disordered" evidence="1">
    <location>
        <begin position="71"/>
        <end position="91"/>
    </location>
</feature>
<reference evidence="2 3" key="1">
    <citation type="submission" date="2019-05" db="EMBL/GenBank/DDBJ databases">
        <title>Another draft genome of Portunus trituberculatus and its Hox gene families provides insights of decapod evolution.</title>
        <authorList>
            <person name="Jeong J.-H."/>
            <person name="Song I."/>
            <person name="Kim S."/>
            <person name="Choi T."/>
            <person name="Kim D."/>
            <person name="Ryu S."/>
            <person name="Kim W."/>
        </authorList>
    </citation>
    <scope>NUCLEOTIDE SEQUENCE [LARGE SCALE GENOMIC DNA]</scope>
    <source>
        <tissue evidence="2">Muscle</tissue>
    </source>
</reference>
<keyword evidence="3" id="KW-1185">Reference proteome</keyword>
<dbReference type="AlphaFoldDB" id="A0A5B7GVN2"/>
<name>A0A5B7GVN2_PORTR</name>
<feature type="region of interest" description="Disordered" evidence="1">
    <location>
        <begin position="22"/>
        <end position="51"/>
    </location>
</feature>
<evidence type="ECO:0000313" key="2">
    <source>
        <dbReference type="EMBL" id="MPC61267.1"/>
    </source>
</evidence>
<comment type="caution">
    <text evidence="2">The sequence shown here is derived from an EMBL/GenBank/DDBJ whole genome shotgun (WGS) entry which is preliminary data.</text>
</comment>